<dbReference type="Pfam" id="PF20148">
    <property type="entry name" value="DUF6531"/>
    <property type="match status" value="1"/>
</dbReference>
<dbReference type="InterPro" id="IPR054030">
    <property type="entry name" value="Gp5_Vgr_C"/>
</dbReference>
<evidence type="ECO:0000259" key="7">
    <source>
        <dbReference type="Pfam" id="PF22178"/>
    </source>
</evidence>
<dbReference type="GO" id="GO:0006644">
    <property type="term" value="P:phospholipid metabolic process"/>
    <property type="evidence" value="ECO:0007669"/>
    <property type="project" value="InterPro"/>
</dbReference>
<dbReference type="InterPro" id="IPR045351">
    <property type="entry name" value="DUF6531"/>
</dbReference>
<dbReference type="InterPro" id="IPR006530">
    <property type="entry name" value="YD"/>
</dbReference>
<dbReference type="GO" id="GO:0004623">
    <property type="term" value="F:phospholipase A2 activity"/>
    <property type="evidence" value="ECO:0007669"/>
    <property type="project" value="InterPro"/>
</dbReference>
<dbReference type="RefSeq" id="WP_285097479.1">
    <property type="nucleotide sequence ID" value="NZ_CP126975.1"/>
</dbReference>
<reference evidence="9 10" key="1">
    <citation type="submission" date="2023-06" db="EMBL/GenBank/DDBJ databases">
        <title>Complete Genome Sequence of Gallibacterium anatis Strain BJF12, Isolated from a chicken with diarrhea.</title>
        <authorList>
            <person name="Guo F."/>
            <person name="Bu W."/>
            <person name="Xu F."/>
            <person name="Wen T."/>
        </authorList>
    </citation>
    <scope>NUCLEOTIDE SEQUENCE [LARGE SCALE GENOMIC DNA]</scope>
    <source>
        <strain evidence="9 10">BJF12</strain>
    </source>
</reference>
<dbReference type="Pfam" id="PF22178">
    <property type="entry name" value="Gp5_trimer_C"/>
    <property type="match status" value="1"/>
</dbReference>
<dbReference type="PANTHER" id="PTHR32305">
    <property type="match status" value="1"/>
</dbReference>
<dbReference type="SUPFAM" id="SSF69279">
    <property type="entry name" value="Phage tail proteins"/>
    <property type="match status" value="2"/>
</dbReference>
<dbReference type="Gene3D" id="2.30.110.50">
    <property type="match status" value="1"/>
</dbReference>
<keyword evidence="3" id="KW-0964">Secreted</keyword>
<feature type="domain" description="Teneurin-like YD-shell" evidence="8">
    <location>
        <begin position="1180"/>
        <end position="1728"/>
    </location>
</feature>
<evidence type="ECO:0000259" key="8">
    <source>
        <dbReference type="Pfam" id="PF25023"/>
    </source>
</evidence>
<dbReference type="Pfam" id="PF04717">
    <property type="entry name" value="Phage_base_V"/>
    <property type="match status" value="1"/>
</dbReference>
<dbReference type="PANTHER" id="PTHR32305:SF15">
    <property type="entry name" value="PROTEIN RHSA-RELATED"/>
    <property type="match status" value="1"/>
</dbReference>
<evidence type="ECO:0000256" key="4">
    <source>
        <dbReference type="ARBA" id="ARBA00022737"/>
    </source>
</evidence>
<dbReference type="SUPFAM" id="SSF69255">
    <property type="entry name" value="gp5 N-terminal domain-like"/>
    <property type="match status" value="1"/>
</dbReference>
<evidence type="ECO:0000256" key="3">
    <source>
        <dbReference type="ARBA" id="ARBA00022525"/>
    </source>
</evidence>
<dbReference type="NCBIfam" id="TIGR01646">
    <property type="entry name" value="vgr_GE"/>
    <property type="match status" value="1"/>
</dbReference>
<feature type="domain" description="Gp5/Type VI secretion system Vgr C-terminal trimerisation" evidence="7">
    <location>
        <begin position="532"/>
        <end position="621"/>
    </location>
</feature>
<gene>
    <name evidence="9" type="primary">tssI</name>
    <name evidence="9" type="ORF">QP018_05340</name>
</gene>
<dbReference type="CDD" id="cd00618">
    <property type="entry name" value="PLA2_like"/>
    <property type="match status" value="1"/>
</dbReference>
<dbReference type="InterPro" id="IPR006533">
    <property type="entry name" value="T6SS_Vgr_RhsGE"/>
</dbReference>
<feature type="domain" description="Gp5/Type VI secretion system Vgr protein OB-fold" evidence="5">
    <location>
        <begin position="446"/>
        <end position="513"/>
    </location>
</feature>
<evidence type="ECO:0000259" key="6">
    <source>
        <dbReference type="Pfam" id="PF20148"/>
    </source>
</evidence>
<dbReference type="Gene3D" id="1.20.90.10">
    <property type="entry name" value="Phospholipase A2 domain"/>
    <property type="match status" value="1"/>
</dbReference>
<evidence type="ECO:0000256" key="2">
    <source>
        <dbReference type="ARBA" id="ARBA00005558"/>
    </source>
</evidence>
<keyword evidence="4" id="KW-0677">Repeat</keyword>
<dbReference type="GO" id="GO:0050482">
    <property type="term" value="P:arachidonate secretion"/>
    <property type="evidence" value="ECO:0007669"/>
    <property type="project" value="InterPro"/>
</dbReference>
<comment type="subcellular location">
    <subcellularLocation>
        <location evidence="1">Secreted</location>
    </subcellularLocation>
</comment>
<dbReference type="Gene3D" id="2.40.50.230">
    <property type="entry name" value="Gp5 N-terminal domain"/>
    <property type="match status" value="1"/>
</dbReference>
<evidence type="ECO:0000313" key="10">
    <source>
        <dbReference type="Proteomes" id="UP001226750"/>
    </source>
</evidence>
<dbReference type="InterPro" id="IPR022385">
    <property type="entry name" value="Rhs_assc_core"/>
</dbReference>
<dbReference type="NCBIfam" id="TIGR03696">
    <property type="entry name" value="Rhs_assc_core"/>
    <property type="match status" value="1"/>
</dbReference>
<dbReference type="Pfam" id="PF05954">
    <property type="entry name" value="Phage_GPD"/>
    <property type="match status" value="1"/>
</dbReference>
<dbReference type="Pfam" id="PF25023">
    <property type="entry name" value="TEN_YD-shell"/>
    <property type="match status" value="2"/>
</dbReference>
<dbReference type="PRINTS" id="PR00394">
    <property type="entry name" value="RHSPROTEIN"/>
</dbReference>
<evidence type="ECO:0000259" key="5">
    <source>
        <dbReference type="Pfam" id="PF04717"/>
    </source>
</evidence>
<dbReference type="InterPro" id="IPR056823">
    <property type="entry name" value="TEN-like_YD-shell"/>
</dbReference>
<dbReference type="InterPro" id="IPR050708">
    <property type="entry name" value="T6SS_VgrG/RHS"/>
</dbReference>
<dbReference type="Gene3D" id="4.10.220.110">
    <property type="match status" value="1"/>
</dbReference>
<organism evidence="9 10">
    <name type="scientific">Gallibacterium anatis</name>
    <dbReference type="NCBI Taxonomy" id="750"/>
    <lineage>
        <taxon>Bacteria</taxon>
        <taxon>Pseudomonadati</taxon>
        <taxon>Pseudomonadota</taxon>
        <taxon>Gammaproteobacteria</taxon>
        <taxon>Pasteurellales</taxon>
        <taxon>Pasteurellaceae</taxon>
        <taxon>Gallibacterium</taxon>
    </lineage>
</organism>
<dbReference type="GO" id="GO:0005576">
    <property type="term" value="C:extracellular region"/>
    <property type="evidence" value="ECO:0007669"/>
    <property type="project" value="UniProtKB-SubCell"/>
</dbReference>
<dbReference type="NCBIfam" id="TIGR01643">
    <property type="entry name" value="YD_repeat_2x"/>
    <property type="match status" value="4"/>
</dbReference>
<dbReference type="Proteomes" id="UP001226750">
    <property type="component" value="Chromosome"/>
</dbReference>
<feature type="domain" description="DUF6531" evidence="6">
    <location>
        <begin position="717"/>
        <end position="789"/>
    </location>
</feature>
<dbReference type="InterPro" id="IPR037026">
    <property type="entry name" value="Vgr_OB-fold_dom_sf"/>
</dbReference>
<dbReference type="Gene3D" id="2.180.10.10">
    <property type="entry name" value="RHS repeat-associated core"/>
    <property type="match status" value="2"/>
</dbReference>
<dbReference type="InterPro" id="IPR017847">
    <property type="entry name" value="T6SS_RhsGE_Vgr_subset"/>
</dbReference>
<sequence>MNDIAEQAKTISELTGNSKLANQIQKGQQIVHLAQNVMNKAETVPAKLNSGDILSAVSELLNSSSPTGLQFTLEALSLPATTFSVISFELREGYSEPYCLTVHLSSSLDAIDASQVLDQKVKFTLWQSGKVERVISGIVSSFTQGEGGFEQTHYFLEIRPALWRTGLRRNARIFQQKNLQQILTALLNEHDIPHYAFAFTDPHPVREFCVQWQETDFDFIQRLTAEEGIFYYFEEKEGIETLVFSDNAETLSSPLAYPYNPNKTAQGQEQTVGQFLKRTQVRHSRAVLKDYTFKKPDWVAQFEQSATEGEGQRQGYEHYDYPGRFKGSEQGKAFTRYRLESLRRDAHLGEGESNIPGLSPGRLLTLSQHPNPEFNTTWQVIGVVSRGEQPQSVEGEAGEKGTYFTNHFQVIPRYQTWRPLQRTKPKVDGPQIAQVVGPKGEEIFTDNVGRVRVQFFWDREGKYDDHSSCWIRVSQAWAGQGWGVLAIPRVGQEVLVDFLDGDPDQPIITGRTYHTRNVPPGALPQSKTQMALRSKTYKGEGYNELLFEDAPGQEQLNLHAQRDMNTVVLNDRTTQVGNNHREKIGEEQHIEVHQNRQKTVGGVERQKIGQNKIEYVKGDYQHFSNLETLLSSAEGDIIFETAGGKVTLTKDGKVTLLAKVILVNGKLIKINCGAEKLDVKSMVLSGSGNGNNQLNSTGFPNTASGECIPCKAAAAMGRPVNPILGIKLLIDEVDFAFSGLLPLVWTRSYYSDQIGVGWLGQGWSVPGCQRIERQSRGFVYIDEQGREIVLPELSAGGGLVYLQTEQIWCHLNEQSEITISSQDKRLSLTFRSLDNHYQHFVLSTIKDAVGNQQQFIYTLETGLPYQVIDGNGRIFYLNFANLSDENRPPLWRLISVAWDNAGEITSLVNYRYNPEGDLIAVITPQGKVVREFAYRNHIMIMHGNASGLISQYEYDDYTPQGKVLRNYTNLGENWQFSYNPTFTKVIDNLGREEEYHFDSHHELLKRTFADGSTVKMERNSLGQLLSQTDSAGRTTAYRYNELGQITQISIGEQKQLFEYNDKGYLIAQIDALGHRQEYGYDGVGNLVMSRNAEEETRHFVYNEKGLQTAVIDPLGNRTELRYNADNQLSAYSDCSGNTTLFDYNERGLLKTITDAEGHQTHYRYNAQFQLIETIYAEGSTEQFEYDQAGRLQTYIDGKGNRTTYRYSLDDLPLERINALNHRFRYDYDKARRLIQLTNENQATYHFHYDVMNRLTTEVGFDNRKTTYHYNKRGELIEKQEFSPSNDTQVLRFTEFQHDELGRQVSQRVRTTREISQTHYQYDELNRLTQLSDGQNTLSFSYDKVGRLTEQRQWQMNDSGFANSQVISYQYDKNGNRTKLTLPNKDEIRYLYYGSGYLSAIKYNDSLITEISRDKLHQEISRSQGALTSQFKHDALGRLTQQLATLESASKRATTNEHIVRRNYQYDRVGNLTETEDLRTGKTPYRYDKLGQIQLAGQERFAFDPAHNLIERESERIQNNQVTAYQGMTYHYDEFGNLSQRILKDGEVQTYHYDVKDKLVEVVIQKPNQAIETWQYQYDVLGRRIGKVRLENGEVLPNTQKQFIWDGSHLVQEIEHKTDRTFTYIYSHPNSYEPLAQLAFAKDNEKPTACYYYHNDQIGIPRELTDEQGKLCWYGNYTGWGKLKNEYVLLENIHQPFRLQNQYADEETGLHYNFFRYYEPNIGRFTQLDPIGLAGGENLYWFAPNTQTYVDLLGLWKYHGNWCGPDWTGGRKESYGKERDHNGYYASPISQLDSACKQHDICYAQCRETFRCDGDGKESCMEKCDDNLVLSSRAAANDAGSTPSERRLLEWAIGHHLGSENQIERDCPNYIDETLKNIKPTW</sequence>
<dbReference type="SUPFAM" id="SSF69349">
    <property type="entry name" value="Phage fibre proteins"/>
    <property type="match status" value="1"/>
</dbReference>
<dbReference type="NCBIfam" id="TIGR03361">
    <property type="entry name" value="VI_Rhs_Vgr"/>
    <property type="match status" value="1"/>
</dbReference>
<dbReference type="EMBL" id="CP126975">
    <property type="protein sequence ID" value="WIM80655.1"/>
    <property type="molecule type" value="Genomic_DNA"/>
</dbReference>
<proteinExistence type="inferred from homology"/>
<comment type="similarity">
    <text evidence="2">Belongs to the VgrG protein family.</text>
</comment>
<feature type="domain" description="Teneurin-like YD-shell" evidence="8">
    <location>
        <begin position="979"/>
        <end position="1104"/>
    </location>
</feature>
<name>A0AAX3XI74_9PAST</name>
<evidence type="ECO:0000313" key="9">
    <source>
        <dbReference type="EMBL" id="WIM80655.1"/>
    </source>
</evidence>
<protein>
    <submittedName>
        <fullName evidence="9">Type VI secretion system tip protein TssI/VgrG</fullName>
    </submittedName>
</protein>
<keyword evidence="10" id="KW-1185">Reference proteome</keyword>
<accession>A0AAX3XI74</accession>
<evidence type="ECO:0000256" key="1">
    <source>
        <dbReference type="ARBA" id="ARBA00004613"/>
    </source>
</evidence>
<dbReference type="InterPro" id="IPR036444">
    <property type="entry name" value="PLipase_A2_dom_sf"/>
</dbReference>
<dbReference type="Gene3D" id="3.55.50.10">
    <property type="entry name" value="Baseplate protein-like domains"/>
    <property type="match status" value="1"/>
</dbReference>
<dbReference type="InterPro" id="IPR006531">
    <property type="entry name" value="Gp5/Vgr_OB"/>
</dbReference>